<dbReference type="Proteomes" id="UP000266673">
    <property type="component" value="Unassembled WGS sequence"/>
</dbReference>
<gene>
    <name evidence="2" type="ORF">C2G38_2217295</name>
</gene>
<feature type="compositionally biased region" description="Polar residues" evidence="1">
    <location>
        <begin position="152"/>
        <end position="171"/>
    </location>
</feature>
<organism evidence="2 3">
    <name type="scientific">Gigaspora rosea</name>
    <dbReference type="NCBI Taxonomy" id="44941"/>
    <lineage>
        <taxon>Eukaryota</taxon>
        <taxon>Fungi</taxon>
        <taxon>Fungi incertae sedis</taxon>
        <taxon>Mucoromycota</taxon>
        <taxon>Glomeromycotina</taxon>
        <taxon>Glomeromycetes</taxon>
        <taxon>Diversisporales</taxon>
        <taxon>Gigasporaceae</taxon>
        <taxon>Gigaspora</taxon>
    </lineage>
</organism>
<reference evidence="2 3" key="1">
    <citation type="submission" date="2018-06" db="EMBL/GenBank/DDBJ databases">
        <title>Comparative genomics reveals the genomic features of Rhizophagus irregularis, R. cerebriforme, R. diaphanum and Gigaspora rosea, and their symbiotic lifestyle signature.</title>
        <authorList>
            <person name="Morin E."/>
            <person name="San Clemente H."/>
            <person name="Chen E.C.H."/>
            <person name="De La Providencia I."/>
            <person name="Hainaut M."/>
            <person name="Kuo A."/>
            <person name="Kohler A."/>
            <person name="Murat C."/>
            <person name="Tang N."/>
            <person name="Roy S."/>
            <person name="Loubradou J."/>
            <person name="Henrissat B."/>
            <person name="Grigoriev I.V."/>
            <person name="Corradi N."/>
            <person name="Roux C."/>
            <person name="Martin F.M."/>
        </authorList>
    </citation>
    <scope>NUCLEOTIDE SEQUENCE [LARGE SCALE GENOMIC DNA]</scope>
    <source>
        <strain evidence="2 3">DAOM 194757</strain>
    </source>
</reference>
<protein>
    <submittedName>
        <fullName evidence="2">Uncharacterized protein</fullName>
    </submittedName>
</protein>
<name>A0A397U878_9GLOM</name>
<accession>A0A397U878</accession>
<keyword evidence="3" id="KW-1185">Reference proteome</keyword>
<feature type="region of interest" description="Disordered" evidence="1">
    <location>
        <begin position="113"/>
        <end position="171"/>
    </location>
</feature>
<evidence type="ECO:0000256" key="1">
    <source>
        <dbReference type="SAM" id="MobiDB-lite"/>
    </source>
</evidence>
<comment type="caution">
    <text evidence="2">The sequence shown here is derived from an EMBL/GenBank/DDBJ whole genome shotgun (WGS) entry which is preliminary data.</text>
</comment>
<evidence type="ECO:0000313" key="2">
    <source>
        <dbReference type="EMBL" id="RIB06374.1"/>
    </source>
</evidence>
<dbReference type="EMBL" id="QKWP01001827">
    <property type="protein sequence ID" value="RIB06374.1"/>
    <property type="molecule type" value="Genomic_DNA"/>
</dbReference>
<dbReference type="AlphaFoldDB" id="A0A397U878"/>
<evidence type="ECO:0000313" key="3">
    <source>
        <dbReference type="Proteomes" id="UP000266673"/>
    </source>
</evidence>
<proteinExistence type="predicted"/>
<sequence length="171" mass="19759">MQVSISYILKNVDINQIEETWAIRTITASNSVILLSFFPIRLIPKAVFHITHIHKRWYNDINDDLQEEPIMLLHDLVKAILNTNLQSKQAVQFRRYNVPKKLQDLLTKIQEDMVANDSNNDDEETCSNSNNEDMEDDKENVPLAKVFLQNPKGVNQKGSPRILNESSNQKN</sequence>